<dbReference type="STRING" id="695850.A0A067BNM6"/>
<dbReference type="VEuPathDB" id="FungiDB:SPRG_16266"/>
<feature type="transmembrane region" description="Helical" evidence="6">
    <location>
        <begin position="39"/>
        <end position="60"/>
    </location>
</feature>
<dbReference type="OMA" id="KLYCLLQ"/>
<evidence type="ECO:0000313" key="8">
    <source>
        <dbReference type="EMBL" id="KDO18350.1"/>
    </source>
</evidence>
<dbReference type="PANTHER" id="PTHR12560:SF67">
    <property type="entry name" value="TLC DOMAIN-CONTAINING PROTEIN"/>
    <property type="match status" value="1"/>
</dbReference>
<evidence type="ECO:0000256" key="2">
    <source>
        <dbReference type="ARBA" id="ARBA00022692"/>
    </source>
</evidence>
<keyword evidence="3 6" id="KW-1133">Transmembrane helix</keyword>
<protein>
    <recommendedName>
        <fullName evidence="7">TLC domain-containing protein</fullName>
    </recommendedName>
</protein>
<dbReference type="SMART" id="SM00724">
    <property type="entry name" value="TLC"/>
    <property type="match status" value="1"/>
</dbReference>
<sequence>MGKRGNSVAKPHPVLDGLLMAALLAECISLFYILETDLLMTLGAMILVVAVAIFVVKATFRVGGAWISSTFLQHLGDPLKKKTTMKKFTDQSWQLAIHASMTVLEIVVIMDETWWQDTRSMWNPESVTCDFPTQKYLTKFLYITQLAIWIYTAFSCKFLEEIRKDYLVMMTHHVVTIALVSWSYAQGYLPVGVLILIVHDASDIPLDLLKMANYMKLEGASGLFITEGLFAIVLSVWFYVRIYLFPVKLINSAFWENREACMSPADAHDLSILSFPGVPMWFGFNALLITLYVLHVWWGFLLVRLLAKVMTNSVHDTAKDEYEGTSSDSEASKED</sequence>
<dbReference type="AlphaFoldDB" id="A0A067BNM6"/>
<dbReference type="PANTHER" id="PTHR12560">
    <property type="entry name" value="LONGEVITY ASSURANCE FACTOR 1 LAG1"/>
    <property type="match status" value="1"/>
</dbReference>
<dbReference type="GO" id="GO:0050291">
    <property type="term" value="F:sphingosine N-acyltransferase activity"/>
    <property type="evidence" value="ECO:0007669"/>
    <property type="project" value="InterPro"/>
</dbReference>
<evidence type="ECO:0000256" key="4">
    <source>
        <dbReference type="ARBA" id="ARBA00023136"/>
    </source>
</evidence>
<feature type="domain" description="TLC" evidence="7">
    <location>
        <begin position="86"/>
        <end position="311"/>
    </location>
</feature>
<reference evidence="8 9" key="1">
    <citation type="journal article" date="2013" name="PLoS Genet.">
        <title>Distinctive expansion of potential virulence genes in the genome of the oomycete fish pathogen Saprolegnia parasitica.</title>
        <authorList>
            <person name="Jiang R.H."/>
            <person name="de Bruijn I."/>
            <person name="Haas B.J."/>
            <person name="Belmonte R."/>
            <person name="Lobach L."/>
            <person name="Christie J."/>
            <person name="van den Ackerveken G."/>
            <person name="Bottin A."/>
            <person name="Bulone V."/>
            <person name="Diaz-Moreno S.M."/>
            <person name="Dumas B."/>
            <person name="Fan L."/>
            <person name="Gaulin E."/>
            <person name="Govers F."/>
            <person name="Grenville-Briggs L.J."/>
            <person name="Horner N.R."/>
            <person name="Levin J.Z."/>
            <person name="Mammella M."/>
            <person name="Meijer H.J."/>
            <person name="Morris P."/>
            <person name="Nusbaum C."/>
            <person name="Oome S."/>
            <person name="Phillips A.J."/>
            <person name="van Rooyen D."/>
            <person name="Rzeszutek E."/>
            <person name="Saraiva M."/>
            <person name="Secombes C.J."/>
            <person name="Seidl M.F."/>
            <person name="Snel B."/>
            <person name="Stassen J.H."/>
            <person name="Sykes S."/>
            <person name="Tripathy S."/>
            <person name="van den Berg H."/>
            <person name="Vega-Arreguin J.C."/>
            <person name="Wawra S."/>
            <person name="Young S.K."/>
            <person name="Zeng Q."/>
            <person name="Dieguez-Uribeondo J."/>
            <person name="Russ C."/>
            <person name="Tyler B.M."/>
            <person name="van West P."/>
        </authorList>
    </citation>
    <scope>NUCLEOTIDE SEQUENCE [LARGE SCALE GENOMIC DNA]</scope>
    <source>
        <strain evidence="8 9">CBS 223.65</strain>
    </source>
</reference>
<keyword evidence="9" id="KW-1185">Reference proteome</keyword>
<name>A0A067BNM6_SAPPC</name>
<dbReference type="GeneID" id="24137905"/>
<dbReference type="InterPro" id="IPR006634">
    <property type="entry name" value="TLC-dom"/>
</dbReference>
<dbReference type="PIRSF" id="PIRSF005225">
    <property type="entry name" value="LAG1_LAC1"/>
    <property type="match status" value="1"/>
</dbReference>
<dbReference type="Pfam" id="PF03798">
    <property type="entry name" value="TRAM_LAG1_CLN8"/>
    <property type="match status" value="1"/>
</dbReference>
<dbReference type="InterPro" id="IPR016439">
    <property type="entry name" value="Lag1/Lac1-like"/>
</dbReference>
<feature type="transmembrane region" description="Helical" evidence="6">
    <location>
        <begin position="12"/>
        <end position="33"/>
    </location>
</feature>
<proteinExistence type="predicted"/>
<dbReference type="GO" id="GO:0046513">
    <property type="term" value="P:ceramide biosynthetic process"/>
    <property type="evidence" value="ECO:0007669"/>
    <property type="project" value="InterPro"/>
</dbReference>
<dbReference type="PROSITE" id="PS50922">
    <property type="entry name" value="TLC"/>
    <property type="match status" value="1"/>
</dbReference>
<dbReference type="GO" id="GO:0005783">
    <property type="term" value="C:endoplasmic reticulum"/>
    <property type="evidence" value="ECO:0007669"/>
    <property type="project" value="TreeGrafter"/>
</dbReference>
<feature type="transmembrane region" description="Helical" evidence="6">
    <location>
        <begin position="221"/>
        <end position="240"/>
    </location>
</feature>
<evidence type="ECO:0000256" key="6">
    <source>
        <dbReference type="SAM" id="Phobius"/>
    </source>
</evidence>
<dbReference type="EMBL" id="KK583451">
    <property type="protein sequence ID" value="KDO18350.1"/>
    <property type="molecule type" value="Genomic_DNA"/>
</dbReference>
<feature type="transmembrane region" description="Helical" evidence="6">
    <location>
        <begin position="280"/>
        <end position="303"/>
    </location>
</feature>
<evidence type="ECO:0000256" key="5">
    <source>
        <dbReference type="PROSITE-ProRule" id="PRU00205"/>
    </source>
</evidence>
<evidence type="ECO:0000256" key="3">
    <source>
        <dbReference type="ARBA" id="ARBA00022989"/>
    </source>
</evidence>
<gene>
    <name evidence="8" type="ORF">SPRG_16266</name>
</gene>
<dbReference type="Proteomes" id="UP000030745">
    <property type="component" value="Unassembled WGS sequence"/>
</dbReference>
<dbReference type="RefSeq" id="XP_012210944.1">
    <property type="nucleotide sequence ID" value="XM_012355554.1"/>
</dbReference>
<keyword evidence="4 5" id="KW-0472">Membrane</keyword>
<feature type="transmembrane region" description="Helical" evidence="6">
    <location>
        <begin position="136"/>
        <end position="154"/>
    </location>
</feature>
<evidence type="ECO:0000313" key="9">
    <source>
        <dbReference type="Proteomes" id="UP000030745"/>
    </source>
</evidence>
<dbReference type="OrthoDB" id="537032at2759"/>
<dbReference type="KEGG" id="spar:SPRG_16266"/>
<comment type="subcellular location">
    <subcellularLocation>
        <location evidence="1">Membrane</location>
        <topology evidence="1">Multi-pass membrane protein</topology>
    </subcellularLocation>
</comment>
<dbReference type="GO" id="GO:0016020">
    <property type="term" value="C:membrane"/>
    <property type="evidence" value="ECO:0007669"/>
    <property type="project" value="UniProtKB-SubCell"/>
</dbReference>
<accession>A0A067BNM6</accession>
<organism evidence="8 9">
    <name type="scientific">Saprolegnia parasitica (strain CBS 223.65)</name>
    <dbReference type="NCBI Taxonomy" id="695850"/>
    <lineage>
        <taxon>Eukaryota</taxon>
        <taxon>Sar</taxon>
        <taxon>Stramenopiles</taxon>
        <taxon>Oomycota</taxon>
        <taxon>Saprolegniomycetes</taxon>
        <taxon>Saprolegniales</taxon>
        <taxon>Saprolegniaceae</taxon>
        <taxon>Saprolegnia</taxon>
    </lineage>
</organism>
<evidence type="ECO:0000256" key="1">
    <source>
        <dbReference type="ARBA" id="ARBA00004141"/>
    </source>
</evidence>
<keyword evidence="2 5" id="KW-0812">Transmembrane</keyword>
<evidence type="ECO:0000259" key="7">
    <source>
        <dbReference type="PROSITE" id="PS50922"/>
    </source>
</evidence>